<reference evidence="2" key="1">
    <citation type="submission" date="2019-04" db="EMBL/GenBank/DDBJ databases">
        <title>Genome assembly of Zosterops borbonicus 15179.</title>
        <authorList>
            <person name="Leroy T."/>
            <person name="Anselmetti Y."/>
            <person name="Tilak M.-K."/>
            <person name="Nabholz B."/>
        </authorList>
    </citation>
    <scope>NUCLEOTIDE SEQUENCE</scope>
    <source>
        <strain evidence="2">HGM_15179</strain>
        <tissue evidence="2">Muscle</tissue>
    </source>
</reference>
<protein>
    <submittedName>
        <fullName evidence="2">Uncharacterized protein</fullName>
    </submittedName>
</protein>
<dbReference type="AlphaFoldDB" id="A0A8K1G0P1"/>
<sequence>MQSARYCKVQDTVKCKDLDPGNSKHKYRLGREQIKSSAEERGLGLLVDKFNMNQQHVLQPRKPATTLTGQKQHGQQVKGDNSAPLPALVRHHLEYGIQLRSP</sequence>
<comment type="caution">
    <text evidence="2">The sequence shown here is derived from an EMBL/GenBank/DDBJ whole genome shotgun (WGS) entry which is preliminary data.</text>
</comment>
<accession>A0A8K1G0P1</accession>
<evidence type="ECO:0000256" key="1">
    <source>
        <dbReference type="SAM" id="MobiDB-lite"/>
    </source>
</evidence>
<organism evidence="2 3">
    <name type="scientific">Zosterops borbonicus</name>
    <dbReference type="NCBI Taxonomy" id="364589"/>
    <lineage>
        <taxon>Eukaryota</taxon>
        <taxon>Metazoa</taxon>
        <taxon>Chordata</taxon>
        <taxon>Craniata</taxon>
        <taxon>Vertebrata</taxon>
        <taxon>Euteleostomi</taxon>
        <taxon>Archelosauria</taxon>
        <taxon>Archosauria</taxon>
        <taxon>Dinosauria</taxon>
        <taxon>Saurischia</taxon>
        <taxon>Theropoda</taxon>
        <taxon>Coelurosauria</taxon>
        <taxon>Aves</taxon>
        <taxon>Neognathae</taxon>
        <taxon>Neoaves</taxon>
        <taxon>Telluraves</taxon>
        <taxon>Australaves</taxon>
        <taxon>Passeriformes</taxon>
        <taxon>Sylvioidea</taxon>
        <taxon>Zosteropidae</taxon>
        <taxon>Zosterops</taxon>
    </lineage>
</organism>
<dbReference type="EMBL" id="SWJQ01001045">
    <property type="protein sequence ID" value="TRZ09551.1"/>
    <property type="molecule type" value="Genomic_DNA"/>
</dbReference>
<gene>
    <name evidence="2" type="ORF">HGM15179_017557</name>
</gene>
<name>A0A8K1G0P1_9PASS</name>
<dbReference type="Proteomes" id="UP000796761">
    <property type="component" value="Unassembled WGS sequence"/>
</dbReference>
<keyword evidence="3" id="KW-1185">Reference proteome</keyword>
<proteinExistence type="predicted"/>
<evidence type="ECO:0000313" key="2">
    <source>
        <dbReference type="EMBL" id="TRZ09551.1"/>
    </source>
</evidence>
<feature type="region of interest" description="Disordered" evidence="1">
    <location>
        <begin position="63"/>
        <end position="84"/>
    </location>
</feature>
<feature type="compositionally biased region" description="Polar residues" evidence="1">
    <location>
        <begin position="65"/>
        <end position="79"/>
    </location>
</feature>
<evidence type="ECO:0000313" key="3">
    <source>
        <dbReference type="Proteomes" id="UP000796761"/>
    </source>
</evidence>